<dbReference type="Pfam" id="PF02441">
    <property type="entry name" value="Flavoprotein"/>
    <property type="match status" value="1"/>
</dbReference>
<evidence type="ECO:0000313" key="3">
    <source>
        <dbReference type="Proteomes" id="UP000295325"/>
    </source>
</evidence>
<keyword evidence="3" id="KW-1185">Reference proteome</keyword>
<comment type="caution">
    <text evidence="2">The sequence shown here is derived from an EMBL/GenBank/DDBJ whole genome shotgun (WGS) entry which is preliminary data.</text>
</comment>
<dbReference type="AlphaFoldDB" id="A0A4R7KAE4"/>
<accession>A0A4R7KAE4</accession>
<organism evidence="2 3">
    <name type="scientific">Fonticella tunisiensis</name>
    <dbReference type="NCBI Taxonomy" id="1096341"/>
    <lineage>
        <taxon>Bacteria</taxon>
        <taxon>Bacillati</taxon>
        <taxon>Bacillota</taxon>
        <taxon>Clostridia</taxon>
        <taxon>Eubacteriales</taxon>
        <taxon>Clostridiaceae</taxon>
        <taxon>Fonticella</taxon>
    </lineage>
</organism>
<name>A0A4R7KAE4_9CLOT</name>
<evidence type="ECO:0000313" key="2">
    <source>
        <dbReference type="EMBL" id="TDT50364.1"/>
    </source>
</evidence>
<dbReference type="InterPro" id="IPR036551">
    <property type="entry name" value="Flavin_trans-like"/>
</dbReference>
<evidence type="ECO:0000259" key="1">
    <source>
        <dbReference type="Pfam" id="PF02441"/>
    </source>
</evidence>
<sequence length="243" mass="27015">MIKALAAEIISRLNKRVLLFITGGAVNIKEVFTVLRENPLASYGIVMSEAAARVIPGEYIESLKGKIIREKSEMTGEINRADLVVIPVMTRNTLSKVSLGIADNLVTLGISEAVMMNKKILVVKDSFDPENPVNISLGYTKNKYYNQMLLNYCERLKNMGIEFTDAGQLNERLRHALGIKFESSKPPKAEKKIISNILTLEDLLGMGKGHVELCLEGGTKISPLARDYIESNGITIKYLREKE</sequence>
<dbReference type="Proteomes" id="UP000295325">
    <property type="component" value="Unassembled WGS sequence"/>
</dbReference>
<dbReference type="InterPro" id="IPR003382">
    <property type="entry name" value="Flavoprotein"/>
</dbReference>
<reference evidence="2 3" key="1">
    <citation type="submission" date="2019-03" db="EMBL/GenBank/DDBJ databases">
        <title>Genomic Encyclopedia of Type Strains, Phase IV (KMG-IV): sequencing the most valuable type-strain genomes for metagenomic binning, comparative biology and taxonomic classification.</title>
        <authorList>
            <person name="Goeker M."/>
        </authorList>
    </citation>
    <scope>NUCLEOTIDE SEQUENCE [LARGE SCALE GENOMIC DNA]</scope>
    <source>
        <strain evidence="2 3">DSM 24455</strain>
    </source>
</reference>
<dbReference type="GO" id="GO:0003824">
    <property type="term" value="F:catalytic activity"/>
    <property type="evidence" value="ECO:0007669"/>
    <property type="project" value="InterPro"/>
</dbReference>
<dbReference type="EMBL" id="SOAZ01000030">
    <property type="protein sequence ID" value="TDT50364.1"/>
    <property type="molecule type" value="Genomic_DNA"/>
</dbReference>
<dbReference type="Gene3D" id="3.40.50.1950">
    <property type="entry name" value="Flavin prenyltransferase-like"/>
    <property type="match status" value="1"/>
</dbReference>
<proteinExistence type="predicted"/>
<feature type="domain" description="Flavoprotein" evidence="1">
    <location>
        <begin position="15"/>
        <end position="123"/>
    </location>
</feature>
<dbReference type="SUPFAM" id="SSF52507">
    <property type="entry name" value="Homo-oligomeric flavin-containing Cys decarboxylases, HFCD"/>
    <property type="match status" value="1"/>
</dbReference>
<gene>
    <name evidence="2" type="ORF">EDD71_13024</name>
</gene>
<protein>
    <submittedName>
        <fullName evidence="2">Flavoprotein</fullName>
    </submittedName>
</protein>